<name>A0ABW8UVI0_9RHOB</name>
<dbReference type="InterPro" id="IPR011330">
    <property type="entry name" value="Glyco_hydro/deAcase_b/a-brl"/>
</dbReference>
<feature type="compositionally biased region" description="Low complexity" evidence="1">
    <location>
        <begin position="120"/>
        <end position="134"/>
    </location>
</feature>
<dbReference type="SUPFAM" id="SSF88713">
    <property type="entry name" value="Glycoside hydrolase/deacetylase"/>
    <property type="match status" value="1"/>
</dbReference>
<dbReference type="Pfam" id="PF04748">
    <property type="entry name" value="Polysacc_deac_2"/>
    <property type="match status" value="1"/>
</dbReference>
<proteinExistence type="predicted"/>
<feature type="compositionally biased region" description="Low complexity" evidence="1">
    <location>
        <begin position="231"/>
        <end position="247"/>
    </location>
</feature>
<feature type="region of interest" description="Disordered" evidence="1">
    <location>
        <begin position="120"/>
        <end position="269"/>
    </location>
</feature>
<sequence>MARGFLSGIIWGGVVSVIGAGAVSVIADDPIAPVAGDTAPSSAAAPEAGEASTAEAVTDADLVVDEAAPQVTSPEADTVAAATEAGSDTPVVPETGQADDLADPAASTDVGAVAIDDVAPVQPAAPGGAPTAPDVETELSISTDPAQPAPPTVPDAPTAFAEEDSPPPDAPVAEAPAPQTPEIAQAPEASEADAPAQPDVSETAEAPAPPAAPETPEEDGAGEQIAALPNAADPTPDTGPTIGTPAGSLVDRTPDVPAEEEGAAADAAPTDSRAIVAYSVPFENAEEKPLMSIVLMDSGVDLTGGSVGLAALQSFPYPLSFAVDATLPDAAERMAEYRARGFEVMALMNLPQGATAGDAEVALSAALDTVPEAVAVMEGPGTGLQSSRDASEQIAQAVLATGHGLVLQSKGLNTTHKLALRDGVPAGLIFRDFDSADQTPSVIRRFLDQAAFRAGQEGGVIMVGRLRPDTISALLLWGLQDRAERVALAPISAVLTALVPAQ</sequence>
<gene>
    <name evidence="2" type="ORF">ACERZ8_13885</name>
</gene>
<dbReference type="Gene3D" id="3.20.20.370">
    <property type="entry name" value="Glycoside hydrolase/deacetylase"/>
    <property type="match status" value="1"/>
</dbReference>
<dbReference type="CDD" id="cd10936">
    <property type="entry name" value="CE4_DAC2"/>
    <property type="match status" value="1"/>
</dbReference>
<evidence type="ECO:0000313" key="3">
    <source>
        <dbReference type="Proteomes" id="UP001627408"/>
    </source>
</evidence>
<accession>A0ABW8UVI0</accession>
<comment type="caution">
    <text evidence="2">The sequence shown here is derived from an EMBL/GenBank/DDBJ whole genome shotgun (WGS) entry which is preliminary data.</text>
</comment>
<organism evidence="2 3">
    <name type="scientific">Tateyamaria armeniaca</name>
    <dbReference type="NCBI Taxonomy" id="2518930"/>
    <lineage>
        <taxon>Bacteria</taxon>
        <taxon>Pseudomonadati</taxon>
        <taxon>Pseudomonadota</taxon>
        <taxon>Alphaproteobacteria</taxon>
        <taxon>Rhodobacterales</taxon>
        <taxon>Roseobacteraceae</taxon>
        <taxon>Tateyamaria</taxon>
    </lineage>
</organism>
<dbReference type="Proteomes" id="UP001627408">
    <property type="component" value="Unassembled WGS sequence"/>
</dbReference>
<protein>
    <submittedName>
        <fullName evidence="2">Divergent polysaccharide deacetylase family protein</fullName>
    </submittedName>
</protein>
<dbReference type="EMBL" id="JBHDIY010000002">
    <property type="protein sequence ID" value="MFL4470917.1"/>
    <property type="molecule type" value="Genomic_DNA"/>
</dbReference>
<dbReference type="RefSeq" id="WP_407592751.1">
    <property type="nucleotide sequence ID" value="NZ_JBHDIY010000002.1"/>
</dbReference>
<evidence type="ECO:0000256" key="1">
    <source>
        <dbReference type="SAM" id="MobiDB-lite"/>
    </source>
</evidence>
<dbReference type="InterPro" id="IPR006837">
    <property type="entry name" value="Divergent_DAC"/>
</dbReference>
<feature type="region of interest" description="Disordered" evidence="1">
    <location>
        <begin position="69"/>
        <end position="103"/>
    </location>
</feature>
<keyword evidence="3" id="KW-1185">Reference proteome</keyword>
<evidence type="ECO:0000313" key="2">
    <source>
        <dbReference type="EMBL" id="MFL4470917.1"/>
    </source>
</evidence>
<reference evidence="2 3" key="1">
    <citation type="submission" date="2024-08" db="EMBL/GenBank/DDBJ databases">
        <title>Tateyamaria sp. nov., isolated from marine algae.</title>
        <authorList>
            <person name="Choi B.J."/>
            <person name="Kim J.M."/>
            <person name="Lee J.K."/>
            <person name="Choi D.G."/>
            <person name="Bayburt H."/>
            <person name="Baek J.H."/>
            <person name="Han D.M."/>
            <person name="Jeon C.O."/>
        </authorList>
    </citation>
    <scope>NUCLEOTIDE SEQUENCE [LARGE SCALE GENOMIC DNA]</scope>
    <source>
        <strain evidence="2 3">KMU-156</strain>
    </source>
</reference>